<gene>
    <name evidence="1" type="ORF">EDD59_12946</name>
</gene>
<accession>A0A4R3K1H0</accession>
<organism evidence="1 2">
    <name type="scientific">Muricomes intestini</name>
    <dbReference type="NCBI Taxonomy" id="1796634"/>
    <lineage>
        <taxon>Bacteria</taxon>
        <taxon>Bacillati</taxon>
        <taxon>Bacillota</taxon>
        <taxon>Clostridia</taxon>
        <taxon>Lachnospirales</taxon>
        <taxon>Lachnospiraceae</taxon>
        <taxon>Muricomes</taxon>
    </lineage>
</organism>
<dbReference type="AlphaFoldDB" id="A0A4R3K1H0"/>
<keyword evidence="2" id="KW-1185">Reference proteome</keyword>
<proteinExistence type="predicted"/>
<comment type="caution">
    <text evidence="1">The sequence shown here is derived from an EMBL/GenBank/DDBJ whole genome shotgun (WGS) entry which is preliminary data.</text>
</comment>
<reference evidence="1 2" key="1">
    <citation type="submission" date="2019-03" db="EMBL/GenBank/DDBJ databases">
        <title>Genomic Encyclopedia of Type Strains, Phase IV (KMG-IV): sequencing the most valuable type-strain genomes for metagenomic binning, comparative biology and taxonomic classification.</title>
        <authorList>
            <person name="Goeker M."/>
        </authorList>
    </citation>
    <scope>NUCLEOTIDE SEQUENCE [LARGE SCALE GENOMIC DNA]</scope>
    <source>
        <strain evidence="1 2">DSM 29489</strain>
    </source>
</reference>
<sequence length="99" mass="10747">MPGVEGQEAQLLEERQRSVFYAVEQVGEVSVEIVVDLHTLAVRRPAEQNPTPAAKDFDVSAEVLGEEPVNDIAEGFLAAHPADKAIDIPSPPSEKEKSR</sequence>
<protein>
    <submittedName>
        <fullName evidence="1">Uncharacterized protein</fullName>
    </submittedName>
</protein>
<evidence type="ECO:0000313" key="2">
    <source>
        <dbReference type="Proteomes" id="UP000295726"/>
    </source>
</evidence>
<dbReference type="EMBL" id="SLZZ01000029">
    <property type="protein sequence ID" value="TCS75434.1"/>
    <property type="molecule type" value="Genomic_DNA"/>
</dbReference>
<dbReference type="Proteomes" id="UP000295726">
    <property type="component" value="Unassembled WGS sequence"/>
</dbReference>
<evidence type="ECO:0000313" key="1">
    <source>
        <dbReference type="EMBL" id="TCS75434.1"/>
    </source>
</evidence>
<name>A0A4R3K1H0_9FIRM</name>